<sequence>MKFTLLAPALTLALSIPTTNAWQVNLFSDENCQNLVFARGGTGSQGCTSAGNPPANVKSYQYFSDGGLLQLFTAPICSTTLIFQTRFSSAGCTTGLGNGISAFAILP</sequence>
<keyword evidence="3" id="KW-1185">Reference proteome</keyword>
<dbReference type="AlphaFoldDB" id="A0A6A6DR90"/>
<feature type="chain" id="PRO_5025548021" evidence="1">
    <location>
        <begin position="22"/>
        <end position="107"/>
    </location>
</feature>
<evidence type="ECO:0000313" key="2">
    <source>
        <dbReference type="EMBL" id="KAF2182137.1"/>
    </source>
</evidence>
<accession>A0A6A6DR90</accession>
<reference evidence="2" key="1">
    <citation type="journal article" date="2020" name="Stud. Mycol.">
        <title>101 Dothideomycetes genomes: a test case for predicting lifestyles and emergence of pathogens.</title>
        <authorList>
            <person name="Haridas S."/>
            <person name="Albert R."/>
            <person name="Binder M."/>
            <person name="Bloem J."/>
            <person name="Labutti K."/>
            <person name="Salamov A."/>
            <person name="Andreopoulos B."/>
            <person name="Baker S."/>
            <person name="Barry K."/>
            <person name="Bills G."/>
            <person name="Bluhm B."/>
            <person name="Cannon C."/>
            <person name="Castanera R."/>
            <person name="Culley D."/>
            <person name="Daum C."/>
            <person name="Ezra D."/>
            <person name="Gonzalez J."/>
            <person name="Henrissat B."/>
            <person name="Kuo A."/>
            <person name="Liang C."/>
            <person name="Lipzen A."/>
            <person name="Lutzoni F."/>
            <person name="Magnuson J."/>
            <person name="Mondo S."/>
            <person name="Nolan M."/>
            <person name="Ohm R."/>
            <person name="Pangilinan J."/>
            <person name="Park H.-J."/>
            <person name="Ramirez L."/>
            <person name="Alfaro M."/>
            <person name="Sun H."/>
            <person name="Tritt A."/>
            <person name="Yoshinaga Y."/>
            <person name="Zwiers L.-H."/>
            <person name="Turgeon B."/>
            <person name="Goodwin S."/>
            <person name="Spatafora J."/>
            <person name="Crous P."/>
            <person name="Grigoriev I."/>
        </authorList>
    </citation>
    <scope>NUCLEOTIDE SEQUENCE</scope>
    <source>
        <strain evidence="2">CBS 207.26</strain>
    </source>
</reference>
<dbReference type="Proteomes" id="UP000800200">
    <property type="component" value="Unassembled WGS sequence"/>
</dbReference>
<dbReference type="EMBL" id="ML994649">
    <property type="protein sequence ID" value="KAF2182137.1"/>
    <property type="molecule type" value="Genomic_DNA"/>
</dbReference>
<organism evidence="2 3">
    <name type="scientific">Zopfia rhizophila CBS 207.26</name>
    <dbReference type="NCBI Taxonomy" id="1314779"/>
    <lineage>
        <taxon>Eukaryota</taxon>
        <taxon>Fungi</taxon>
        <taxon>Dikarya</taxon>
        <taxon>Ascomycota</taxon>
        <taxon>Pezizomycotina</taxon>
        <taxon>Dothideomycetes</taxon>
        <taxon>Dothideomycetes incertae sedis</taxon>
        <taxon>Zopfiaceae</taxon>
        <taxon>Zopfia</taxon>
    </lineage>
</organism>
<evidence type="ECO:0000256" key="1">
    <source>
        <dbReference type="SAM" id="SignalP"/>
    </source>
</evidence>
<evidence type="ECO:0000313" key="3">
    <source>
        <dbReference type="Proteomes" id="UP000800200"/>
    </source>
</evidence>
<name>A0A6A6DR90_9PEZI</name>
<gene>
    <name evidence="2" type="ORF">K469DRAFT_245366</name>
</gene>
<proteinExistence type="predicted"/>
<keyword evidence="1" id="KW-0732">Signal</keyword>
<protein>
    <submittedName>
        <fullName evidence="2">Uncharacterized protein</fullName>
    </submittedName>
</protein>
<feature type="signal peptide" evidence="1">
    <location>
        <begin position="1"/>
        <end position="21"/>
    </location>
</feature>